<dbReference type="AlphaFoldDB" id="A0A0G4FCE4"/>
<gene>
    <name evidence="3" type="ORF">Cvel_16334</name>
</gene>
<sequence length="222" mass="23856">MEEKLGNPTKVQMNSIDEKTPTLEKTLVISNLASGDKGAILRLETDNEAECISMKPSFDLTIFVIEIADDGSVTPTFDCTHCRKENPEAPMAFCQMQSKGKTCVTTNKKEDKDHNRTDVPTDLPQDTDADPSPGREEPDTETVSDPASKGNKEKDANAAASNSPSEPEKGMGTVLAVSIAIGVFVGSMVAAVLWNRRRMSTSTAPLLDRGSERPQAGSDPQA</sequence>
<evidence type="ECO:0000313" key="3">
    <source>
        <dbReference type="EMBL" id="CEM10881.1"/>
    </source>
</evidence>
<evidence type="ECO:0000256" key="2">
    <source>
        <dbReference type="SAM" id="Phobius"/>
    </source>
</evidence>
<protein>
    <submittedName>
        <fullName evidence="3">Uncharacterized protein</fullName>
    </submittedName>
</protein>
<proteinExistence type="predicted"/>
<feature type="region of interest" description="Disordered" evidence="1">
    <location>
        <begin position="105"/>
        <end position="170"/>
    </location>
</feature>
<dbReference type="EMBL" id="CDMZ01000279">
    <property type="protein sequence ID" value="CEM10881.1"/>
    <property type="molecule type" value="Genomic_DNA"/>
</dbReference>
<feature type="region of interest" description="Disordered" evidence="1">
    <location>
        <begin position="201"/>
        <end position="222"/>
    </location>
</feature>
<name>A0A0G4FCE4_9ALVE</name>
<feature type="compositionally biased region" description="Basic and acidic residues" evidence="1">
    <location>
        <begin position="107"/>
        <end position="119"/>
    </location>
</feature>
<evidence type="ECO:0000256" key="1">
    <source>
        <dbReference type="SAM" id="MobiDB-lite"/>
    </source>
</evidence>
<keyword evidence="2" id="KW-1133">Transmembrane helix</keyword>
<organism evidence="3">
    <name type="scientific">Chromera velia CCMP2878</name>
    <dbReference type="NCBI Taxonomy" id="1169474"/>
    <lineage>
        <taxon>Eukaryota</taxon>
        <taxon>Sar</taxon>
        <taxon>Alveolata</taxon>
        <taxon>Colpodellida</taxon>
        <taxon>Chromeraceae</taxon>
        <taxon>Chromera</taxon>
    </lineage>
</organism>
<keyword evidence="2" id="KW-0812">Transmembrane</keyword>
<dbReference type="VEuPathDB" id="CryptoDB:Cvel_16334"/>
<reference evidence="3" key="1">
    <citation type="submission" date="2014-11" db="EMBL/GenBank/DDBJ databases">
        <authorList>
            <person name="Otto D Thomas"/>
            <person name="Naeem Raeece"/>
        </authorList>
    </citation>
    <scope>NUCLEOTIDE SEQUENCE</scope>
</reference>
<accession>A0A0G4FCE4</accession>
<keyword evidence="2" id="KW-0472">Membrane</keyword>
<dbReference type="PhylomeDB" id="A0A0G4FCE4"/>
<feature type="transmembrane region" description="Helical" evidence="2">
    <location>
        <begin position="171"/>
        <end position="194"/>
    </location>
</feature>